<evidence type="ECO:0000313" key="3">
    <source>
        <dbReference type="Proteomes" id="UP000762676"/>
    </source>
</evidence>
<comment type="caution">
    <text evidence="2">The sequence shown here is derived from an EMBL/GenBank/DDBJ whole genome shotgun (WGS) entry which is preliminary data.</text>
</comment>
<feature type="transmembrane region" description="Helical" evidence="1">
    <location>
        <begin position="38"/>
        <end position="64"/>
    </location>
</feature>
<keyword evidence="1" id="KW-0472">Membrane</keyword>
<keyword evidence="1" id="KW-1133">Transmembrane helix</keyword>
<sequence length="70" mass="7595">MSDIGHKAGTSKKNVTDFTRRTKEIPIATRDYYITRKYIIAIVVVAVVVVVVVVVAVVVVVVVVEVVVVA</sequence>
<dbReference type="Proteomes" id="UP000762676">
    <property type="component" value="Unassembled WGS sequence"/>
</dbReference>
<organism evidence="2 3">
    <name type="scientific">Elysia marginata</name>
    <dbReference type="NCBI Taxonomy" id="1093978"/>
    <lineage>
        <taxon>Eukaryota</taxon>
        <taxon>Metazoa</taxon>
        <taxon>Spiralia</taxon>
        <taxon>Lophotrochozoa</taxon>
        <taxon>Mollusca</taxon>
        <taxon>Gastropoda</taxon>
        <taxon>Heterobranchia</taxon>
        <taxon>Euthyneura</taxon>
        <taxon>Panpulmonata</taxon>
        <taxon>Sacoglossa</taxon>
        <taxon>Placobranchoidea</taxon>
        <taxon>Plakobranchidae</taxon>
        <taxon>Elysia</taxon>
    </lineage>
</organism>
<gene>
    <name evidence="2" type="ORF">ElyMa_002998100</name>
</gene>
<dbReference type="EMBL" id="BMAT01006176">
    <property type="protein sequence ID" value="GFS07772.1"/>
    <property type="molecule type" value="Genomic_DNA"/>
</dbReference>
<reference evidence="2 3" key="1">
    <citation type="journal article" date="2021" name="Elife">
        <title>Chloroplast acquisition without the gene transfer in kleptoplastic sea slugs, Plakobranchus ocellatus.</title>
        <authorList>
            <person name="Maeda T."/>
            <person name="Takahashi S."/>
            <person name="Yoshida T."/>
            <person name="Shimamura S."/>
            <person name="Takaki Y."/>
            <person name="Nagai Y."/>
            <person name="Toyoda A."/>
            <person name="Suzuki Y."/>
            <person name="Arimoto A."/>
            <person name="Ishii H."/>
            <person name="Satoh N."/>
            <person name="Nishiyama T."/>
            <person name="Hasebe M."/>
            <person name="Maruyama T."/>
            <person name="Minagawa J."/>
            <person name="Obokata J."/>
            <person name="Shigenobu S."/>
        </authorList>
    </citation>
    <scope>NUCLEOTIDE SEQUENCE [LARGE SCALE GENOMIC DNA]</scope>
</reference>
<accession>A0AAV4IBZ1</accession>
<proteinExistence type="predicted"/>
<evidence type="ECO:0000256" key="1">
    <source>
        <dbReference type="SAM" id="Phobius"/>
    </source>
</evidence>
<keyword evidence="1" id="KW-0812">Transmembrane</keyword>
<keyword evidence="3" id="KW-1185">Reference proteome</keyword>
<protein>
    <submittedName>
        <fullName evidence="2">Uncharacterized protein</fullName>
    </submittedName>
</protein>
<dbReference type="AlphaFoldDB" id="A0AAV4IBZ1"/>
<name>A0AAV4IBZ1_9GAST</name>
<evidence type="ECO:0000313" key="2">
    <source>
        <dbReference type="EMBL" id="GFS07772.1"/>
    </source>
</evidence>